<evidence type="ECO:0000313" key="2">
    <source>
        <dbReference type="EMBL" id="KAJ8891446.1"/>
    </source>
</evidence>
<keyword evidence="3" id="KW-1185">Reference proteome</keyword>
<gene>
    <name evidence="2" type="ORF">PR048_003974</name>
</gene>
<dbReference type="Proteomes" id="UP001159363">
    <property type="component" value="Chromosome 2"/>
</dbReference>
<evidence type="ECO:0000259" key="1">
    <source>
        <dbReference type="Pfam" id="PF23036"/>
    </source>
</evidence>
<dbReference type="PANTHER" id="PTHR13251:SF3">
    <property type="entry name" value="TRAFFICKING PROTEIN PARTICLE COMPLEX SUBUNIT 10"/>
    <property type="match status" value="1"/>
</dbReference>
<accession>A0ABQ9I455</accession>
<organism evidence="2 3">
    <name type="scientific">Dryococelus australis</name>
    <dbReference type="NCBI Taxonomy" id="614101"/>
    <lineage>
        <taxon>Eukaryota</taxon>
        <taxon>Metazoa</taxon>
        <taxon>Ecdysozoa</taxon>
        <taxon>Arthropoda</taxon>
        <taxon>Hexapoda</taxon>
        <taxon>Insecta</taxon>
        <taxon>Pterygota</taxon>
        <taxon>Neoptera</taxon>
        <taxon>Polyneoptera</taxon>
        <taxon>Phasmatodea</taxon>
        <taxon>Verophasmatodea</taxon>
        <taxon>Anareolatae</taxon>
        <taxon>Phasmatidae</taxon>
        <taxon>Eurycanthinae</taxon>
        <taxon>Dryococelus</taxon>
    </lineage>
</organism>
<sequence length="1284" mass="143899">MLLFARESEMNGNVTLEPNSPVNMACKPIITYAGDAVLFRTLEALLVEGLPKETVEWKRSYGRAIKSVSARATFIPFSKDMLPKGGSWQLTHQPIFHTFWTECVDVELYKNSVRDEIEAWLRSLNQHSIPDWLVVIVETYDLRKSNKLLPRTTVLDKIRSDFASKHPDRCLSVINPIRSESRSAESWHGLLSRVCVLMLAAYNRTLLKFEEFIRDQRERRNEPGWNFCHYFLLQEELAFVLEMLGVYDEALVQYDELDALFTQFVLNSNVGEVPAWLGSFQSALDSWPGLVLDRSVNQMQRLLLSECRASLLQFRSYLFSRQCTMLQLLQRPHEMAQRCLPFLHNCVKELGILEIAVPSGAIACWIFLCCLEVLNNCSASSEVSLEACAQHTAPLWAYARDKLQELGELCGLLPGLSPSSEQLHTVVLLSAGMGDCHGQGSRPSPTDILKEALSSAYAFNKHYLEMAELAMGTYKHVGRLRCARAVGRELAHFYLLLGQSYKAAAFLLDSLQSFQDEGWVRLVPPTQLELICCCRNTDADRYINLSTLVSVEPPCSVTFLIRHVFFNLFSEKLGDHEALSKIHSSSANLLELLRLIDLLTLFSAHEGWTIVPGVVSVMSLLMRANLGRHVTAVRRSGEPGALSQVGDDAYRLYHIKYDYDSSLLKLCIPLLQPTCTKQNADQRVLTSHASLTAEVRHMHSPHSAAAAYTSDFIRPCVEGLQHLGPVLNRFLYPYAFISRSGAYPFDGCLLLPTTPSTQCTTCFVKGQTKLYAAERNSAASLRLQAVSSAPGSSIHGLEPGVQSILQNSSLIWCKMSSMEQLVLLLSTSKGLVAMKTFHGATTKFPVEVESHVIWCPDLIDILKQEILSELLTQYVTDVRRVLKTTDGVKSPTATLILTFGVHYLPSVIEISCGLYNTQNVLRNNIRNLVTLNSNHVIMNAGVKTIFKCFPITRHDEVEFETDDGGSGTEYFHSMTTSQEAIAKRIDMPKMLSLVSLPEMVTLKSLRSEPLTHLGIVIDKKPVKSAKWQTHTNGHRHFELAQITSNVRSRDNSSLDETGSDNVNIASAQWHTDLGLTTDGTQDAYTSRPVWELGLLETKVMNKLEKFGPLRGAIKVRDSIHTNPFMHHWLAFQGFCSGHHSVVLFLKESFHRELSDHCCLFSINGEVAQPAKADCRKRKAHNAARNILVADKNYTVMWEVVACPTNCICCSNHELLRGYRVTPCQAWHSNRTQCVMLQTGPEVAGYLPTPIPLCSRQASASHMKILDFQELLHAFNPTGYRNISG</sequence>
<dbReference type="EMBL" id="JARBHB010000002">
    <property type="protein sequence ID" value="KAJ8891446.1"/>
    <property type="molecule type" value="Genomic_DNA"/>
</dbReference>
<dbReference type="Pfam" id="PF23036">
    <property type="entry name" value="TRAPPC10_1st"/>
    <property type="match status" value="1"/>
</dbReference>
<comment type="caution">
    <text evidence="2">The sequence shown here is derived from an EMBL/GenBank/DDBJ whole genome shotgun (WGS) entry which is preliminary data.</text>
</comment>
<name>A0ABQ9I455_9NEOP</name>
<evidence type="ECO:0000313" key="3">
    <source>
        <dbReference type="Proteomes" id="UP001159363"/>
    </source>
</evidence>
<proteinExistence type="predicted"/>
<reference evidence="2 3" key="1">
    <citation type="submission" date="2023-02" db="EMBL/GenBank/DDBJ databases">
        <title>LHISI_Scaffold_Assembly.</title>
        <authorList>
            <person name="Stuart O.P."/>
            <person name="Cleave R."/>
            <person name="Magrath M.J.L."/>
            <person name="Mikheyev A.S."/>
        </authorList>
    </citation>
    <scope>NUCLEOTIDE SEQUENCE [LARGE SCALE GENOMIC DNA]</scope>
    <source>
        <strain evidence="2">Daus_M_001</strain>
        <tissue evidence="2">Leg muscle</tissue>
    </source>
</reference>
<dbReference type="PANTHER" id="PTHR13251">
    <property type="entry name" value="EPILEPSY HOLOPROSENCEPHALY CANDIDATE 1/TMEM1"/>
    <property type="match status" value="1"/>
</dbReference>
<feature type="domain" description="TRAPPC10/Trs130 N-terminal" evidence="1">
    <location>
        <begin position="26"/>
        <end position="336"/>
    </location>
</feature>
<dbReference type="InterPro" id="IPR045126">
    <property type="entry name" value="TRAPPC10/Trs130"/>
</dbReference>
<protein>
    <recommendedName>
        <fullName evidence="1">TRAPPC10/Trs130 N-terminal domain-containing protein</fullName>
    </recommendedName>
</protein>
<dbReference type="InterPro" id="IPR056913">
    <property type="entry name" value="TRAPPC10/Trs130_N"/>
</dbReference>